<evidence type="ECO:0000256" key="1">
    <source>
        <dbReference type="ARBA" id="ARBA00004141"/>
    </source>
</evidence>
<evidence type="ECO:0000256" key="21">
    <source>
        <dbReference type="ARBA" id="ARBA00034215"/>
    </source>
</evidence>
<evidence type="ECO:0000256" key="22">
    <source>
        <dbReference type="ARBA" id="ARBA00034231"/>
    </source>
</evidence>
<dbReference type="InterPro" id="IPR038770">
    <property type="entry name" value="Na+/solute_symporter_sf"/>
</dbReference>
<dbReference type="InterPro" id="IPR004710">
    <property type="entry name" value="Bilac:Na_transpt"/>
</dbReference>
<evidence type="ECO:0000256" key="31">
    <source>
        <dbReference type="SAM" id="MobiDB-lite"/>
    </source>
</evidence>
<evidence type="ECO:0000256" key="18">
    <source>
        <dbReference type="ARBA" id="ARBA00032438"/>
    </source>
</evidence>
<feature type="transmembrane region" description="Helical" evidence="32">
    <location>
        <begin position="196"/>
        <end position="215"/>
    </location>
</feature>
<keyword evidence="9 32" id="KW-1133">Transmembrane helix</keyword>
<comment type="subcellular location">
    <subcellularLocation>
        <location evidence="1">Membrane</location>
        <topology evidence="1">Multi-pass membrane protein</topology>
    </subcellularLocation>
</comment>
<comment type="catalytic activity">
    <reaction evidence="28">
        <text>taurocholate(out) + 2 Na(+)(out) = taurocholate(in) + 2 Na(+)(in)</text>
        <dbReference type="Rhea" id="RHEA:71875"/>
        <dbReference type="ChEBI" id="CHEBI:29101"/>
        <dbReference type="ChEBI" id="CHEBI:36257"/>
    </reaction>
</comment>
<name>A0A061IL65_CRIGR</name>
<evidence type="ECO:0000313" key="34">
    <source>
        <dbReference type="Proteomes" id="UP000030759"/>
    </source>
</evidence>
<evidence type="ECO:0000256" key="13">
    <source>
        <dbReference type="ARBA" id="ARBA00023136"/>
    </source>
</evidence>
<evidence type="ECO:0000256" key="32">
    <source>
        <dbReference type="SAM" id="Phobius"/>
    </source>
</evidence>
<evidence type="ECO:0000256" key="23">
    <source>
        <dbReference type="ARBA" id="ARBA00046038"/>
    </source>
</evidence>
<dbReference type="NCBIfam" id="TIGR00841">
    <property type="entry name" value="bass"/>
    <property type="match status" value="1"/>
</dbReference>
<comment type="catalytic activity">
    <reaction evidence="26">
        <text>taurodeoxycholate(out) + 2 Na(+)(out) = taurodeoxycholate(in) + 2 Na(+)(in)</text>
        <dbReference type="Rhea" id="RHEA:72087"/>
        <dbReference type="ChEBI" id="CHEBI:29101"/>
        <dbReference type="ChEBI" id="CHEBI:36261"/>
    </reaction>
</comment>
<feature type="transmembrane region" description="Helical" evidence="32">
    <location>
        <begin position="236"/>
        <end position="261"/>
    </location>
</feature>
<dbReference type="FunFam" id="1.20.1530.20:FF:000010">
    <property type="entry name" value="Solute carrier family 10 member 6"/>
    <property type="match status" value="1"/>
</dbReference>
<keyword evidence="6" id="KW-0597">Phosphoprotein</keyword>
<keyword evidence="12" id="KW-0406">Ion transport</keyword>
<keyword evidence="15" id="KW-0739">Sodium transport</keyword>
<comment type="catalytic activity">
    <reaction evidence="25">
        <text>tauroursodeoxycholate(out) + 2 Na(+)(out) = tauroursodeoxycholate(in) + 2 Na(+)(in)</text>
        <dbReference type="Rhea" id="RHEA:71927"/>
        <dbReference type="ChEBI" id="CHEBI:29101"/>
        <dbReference type="ChEBI" id="CHEBI:132028"/>
    </reaction>
</comment>
<proteinExistence type="inferred from homology"/>
<evidence type="ECO:0000256" key="7">
    <source>
        <dbReference type="ARBA" id="ARBA00022692"/>
    </source>
</evidence>
<evidence type="ECO:0000256" key="9">
    <source>
        <dbReference type="ARBA" id="ARBA00022989"/>
    </source>
</evidence>
<comment type="catalytic activity">
    <reaction evidence="29">
        <text>taurochenodeoxycholate(out) + 2 Na(+)(out) = taurochenodeoxycholate(in) + 2 Na(+)(in)</text>
        <dbReference type="Rhea" id="RHEA:71923"/>
        <dbReference type="ChEBI" id="CHEBI:9407"/>
        <dbReference type="ChEBI" id="CHEBI:29101"/>
    </reaction>
</comment>
<reference evidence="34" key="1">
    <citation type="journal article" date="2013" name="Nat. Biotechnol.">
        <title>Chinese hamster genome sequenced from sorted chromosomes.</title>
        <authorList>
            <person name="Brinkrolf K."/>
            <person name="Rupp O."/>
            <person name="Laux H."/>
            <person name="Kollin F."/>
            <person name="Ernst W."/>
            <person name="Linke B."/>
            <person name="Kofler R."/>
            <person name="Romand S."/>
            <person name="Hesse F."/>
            <person name="Budach W.E."/>
            <person name="Galosy S."/>
            <person name="Muller D."/>
            <person name="Noll T."/>
            <person name="Wienberg J."/>
            <person name="Jostock T."/>
            <person name="Leonard M."/>
            <person name="Grillari J."/>
            <person name="Tauch A."/>
            <person name="Goesmann A."/>
            <person name="Helk B."/>
            <person name="Mott J.E."/>
            <person name="Puhler A."/>
            <person name="Borth N."/>
        </authorList>
    </citation>
    <scope>NUCLEOTIDE SEQUENCE [LARGE SCALE GENOMIC DNA]</scope>
    <source>
        <strain evidence="34">17A/GY</strain>
    </source>
</reference>
<keyword evidence="10" id="KW-0915">Sodium</keyword>
<comment type="catalytic activity">
    <reaction evidence="30">
        <text>tauronorcholate(out) + 2 Na(+)(out) = tauronorcholate(in) + 2 Na(+)(in)</text>
        <dbReference type="Rhea" id="RHEA:71915"/>
        <dbReference type="ChEBI" id="CHEBI:29101"/>
        <dbReference type="ChEBI" id="CHEBI:191405"/>
    </reaction>
</comment>
<evidence type="ECO:0000256" key="12">
    <source>
        <dbReference type="ARBA" id="ARBA00023065"/>
    </source>
</evidence>
<comment type="catalytic activity">
    <reaction evidence="22">
        <text>cholate(out) + 2 Na(+)(out) = cholate(in) + 2 Na(+)(in)</text>
        <dbReference type="Rhea" id="RHEA:71911"/>
        <dbReference type="ChEBI" id="CHEBI:29101"/>
        <dbReference type="ChEBI" id="CHEBI:29747"/>
    </reaction>
</comment>
<feature type="compositionally biased region" description="Basic and acidic residues" evidence="31">
    <location>
        <begin position="490"/>
        <end position="500"/>
    </location>
</feature>
<sequence>MRARELVPPLCLLQHLGKYPPDLAWAAQKSWPWYMSTGEQDLLLNSREVVKYFFIDTLRNAIWPTCQSSFVGPPIPCSSPSIKDGMKLNQGLIPPSSSASFSPDFPGLLLPLAIYISRNLFPVCSYEQYFIYWSLQYGICDTSHKLAVDTEPRTGASVDLTVYTAQPVMDNWTVCPPNATVCEGDSCIVPESDFNAILSVVMSTVLTILLALVMFSMGCNVELHKFLGHLKRPWGIVVGFLCQFGIMPLTGFILSVAFGILPVQAVVVLIQGCCPGGTASNILAYWVDGDMDLSVSMTTCSTLLALGMMPLCLFIYTKMWVDSGTIVIPYDSIGTSLVALVIPVSIGMYVNHRWPQKAKIILKIGSIAGAILIVLIAVVGGILYQSAWIIEPKLWIIGTIYPIAGYGLGFFLARIAGQPWYRCRTVALETGLQNTQLCSTIVQLSFSPEDLNLVFTFPLIYSIFQIVFAAILLGAYVAYKKCHRKNNTELQEKTDNEVEPRSSFQETNKGFQLDEK</sequence>
<feature type="transmembrane region" description="Helical" evidence="32">
    <location>
        <begin position="459"/>
        <end position="479"/>
    </location>
</feature>
<dbReference type="GO" id="GO:0008508">
    <property type="term" value="F:bile acid:sodium symporter activity"/>
    <property type="evidence" value="ECO:0007669"/>
    <property type="project" value="TreeGrafter"/>
</dbReference>
<evidence type="ECO:0000256" key="11">
    <source>
        <dbReference type="ARBA" id="ARBA00023055"/>
    </source>
</evidence>
<evidence type="ECO:0000256" key="3">
    <source>
        <dbReference type="ARBA" id="ARBA00011407"/>
    </source>
</evidence>
<dbReference type="EMBL" id="KE666902">
    <property type="protein sequence ID" value="ERE87766.1"/>
    <property type="molecule type" value="Genomic_DNA"/>
</dbReference>
<feature type="transmembrane region" description="Helical" evidence="32">
    <location>
        <begin position="293"/>
        <end position="316"/>
    </location>
</feature>
<evidence type="ECO:0000256" key="5">
    <source>
        <dbReference type="ARBA" id="ARBA00022448"/>
    </source>
</evidence>
<evidence type="ECO:0000256" key="16">
    <source>
        <dbReference type="ARBA" id="ARBA00030792"/>
    </source>
</evidence>
<dbReference type="GO" id="GO:0016324">
    <property type="term" value="C:apical plasma membrane"/>
    <property type="evidence" value="ECO:0007669"/>
    <property type="project" value="TreeGrafter"/>
</dbReference>
<dbReference type="InterPro" id="IPR002657">
    <property type="entry name" value="BilAc:Na_symport/Acr3"/>
</dbReference>
<dbReference type="PANTHER" id="PTHR10361">
    <property type="entry name" value="SODIUM-BILE ACID COTRANSPORTER"/>
    <property type="match status" value="1"/>
</dbReference>
<keyword evidence="8" id="KW-0769">Symport</keyword>
<accession>A0A061IL65</accession>
<comment type="catalytic activity">
    <reaction evidence="21">
        <text>glycocholate(out) + 2 Na(+)(out) = glycocholate(in) + 2 Na(+)(in)</text>
        <dbReference type="Rhea" id="RHEA:71935"/>
        <dbReference type="ChEBI" id="CHEBI:29101"/>
        <dbReference type="ChEBI" id="CHEBI:29746"/>
    </reaction>
</comment>
<evidence type="ECO:0000256" key="10">
    <source>
        <dbReference type="ARBA" id="ARBA00023053"/>
    </source>
</evidence>
<feature type="transmembrane region" description="Helical" evidence="32">
    <location>
        <begin position="328"/>
        <end position="348"/>
    </location>
</feature>
<evidence type="ECO:0000256" key="17">
    <source>
        <dbReference type="ARBA" id="ARBA00031381"/>
    </source>
</evidence>
<evidence type="ECO:0000256" key="29">
    <source>
        <dbReference type="ARBA" id="ARBA00048338"/>
    </source>
</evidence>
<keyword evidence="5" id="KW-0813">Transport</keyword>
<organism evidence="33 34">
    <name type="scientific">Cricetulus griseus</name>
    <name type="common">Chinese hamster</name>
    <name type="synonym">Cricetulus barabensis griseus</name>
    <dbReference type="NCBI Taxonomy" id="10029"/>
    <lineage>
        <taxon>Eukaryota</taxon>
        <taxon>Metazoa</taxon>
        <taxon>Chordata</taxon>
        <taxon>Craniata</taxon>
        <taxon>Vertebrata</taxon>
        <taxon>Euteleostomi</taxon>
        <taxon>Mammalia</taxon>
        <taxon>Eutheria</taxon>
        <taxon>Euarchontoglires</taxon>
        <taxon>Glires</taxon>
        <taxon>Rodentia</taxon>
        <taxon>Myomorpha</taxon>
        <taxon>Muroidea</taxon>
        <taxon>Cricetidae</taxon>
        <taxon>Cricetinae</taxon>
        <taxon>Cricetulus</taxon>
    </lineage>
</organism>
<dbReference type="Gene3D" id="1.20.1530.20">
    <property type="match status" value="1"/>
</dbReference>
<protein>
    <recommendedName>
        <fullName evidence="4">Ileal sodium/bile acid cotransporter</fullName>
    </recommendedName>
    <alternativeName>
        <fullName evidence="18">Apical sodium-dependent bile acid transporter</fullName>
    </alternativeName>
    <alternativeName>
        <fullName evidence="20">Ileal Na(+)/bile acid cotransporter</fullName>
    </alternativeName>
    <alternativeName>
        <fullName evidence="16">Ileal sodium-dependent bile acid transporter</fullName>
    </alternativeName>
    <alternativeName>
        <fullName evidence="19">Na(+)-dependent ileal bile acid transporter</fullName>
    </alternativeName>
    <alternativeName>
        <fullName evidence="17">Solute carrier family 10 member 2</fullName>
    </alternativeName>
</protein>
<dbReference type="Pfam" id="PF01758">
    <property type="entry name" value="SBF"/>
    <property type="match status" value="1"/>
</dbReference>
<dbReference type="PANTHER" id="PTHR10361:SF19">
    <property type="entry name" value="ILEAL SODIUM_BILE ACID COTRANSPORTER"/>
    <property type="match status" value="1"/>
</dbReference>
<keyword evidence="13 32" id="KW-0472">Membrane</keyword>
<comment type="catalytic activity">
    <reaction evidence="27">
        <text>tauro-beta-muricholate(out) + 2 Na(+)(out) = tauro-beta-muricholate(in) + 2 Na(+)(in)</text>
        <dbReference type="Rhea" id="RHEA:72179"/>
        <dbReference type="ChEBI" id="CHEBI:29101"/>
        <dbReference type="ChEBI" id="CHEBI:133064"/>
    </reaction>
</comment>
<comment type="catalytic activity">
    <reaction evidence="24">
        <text>tauroallocholate(out) + 2 Na(+)(out) = tauroallocholate(in) + 2 Na(+)(in)</text>
        <dbReference type="Rhea" id="RHEA:51840"/>
        <dbReference type="ChEBI" id="CHEBI:29101"/>
        <dbReference type="ChEBI" id="CHEBI:191406"/>
    </reaction>
</comment>
<evidence type="ECO:0000256" key="27">
    <source>
        <dbReference type="ARBA" id="ARBA00048013"/>
    </source>
</evidence>
<evidence type="ECO:0000256" key="26">
    <source>
        <dbReference type="ARBA" id="ARBA00047743"/>
    </source>
</evidence>
<keyword evidence="11" id="KW-0445">Lipid transport</keyword>
<evidence type="ECO:0000256" key="6">
    <source>
        <dbReference type="ARBA" id="ARBA00022553"/>
    </source>
</evidence>
<evidence type="ECO:0000256" key="15">
    <source>
        <dbReference type="ARBA" id="ARBA00023201"/>
    </source>
</evidence>
<evidence type="ECO:0000256" key="4">
    <source>
        <dbReference type="ARBA" id="ARBA00013351"/>
    </source>
</evidence>
<evidence type="ECO:0000256" key="19">
    <source>
        <dbReference type="ARBA" id="ARBA00033014"/>
    </source>
</evidence>
<evidence type="ECO:0000256" key="25">
    <source>
        <dbReference type="ARBA" id="ARBA00047596"/>
    </source>
</evidence>
<evidence type="ECO:0000313" key="33">
    <source>
        <dbReference type="EMBL" id="ERE87766.1"/>
    </source>
</evidence>
<feature type="transmembrane region" description="Helical" evidence="32">
    <location>
        <begin position="360"/>
        <end position="382"/>
    </location>
</feature>
<keyword evidence="7 32" id="KW-0812">Transmembrane</keyword>
<keyword evidence="14" id="KW-0325">Glycoprotein</keyword>
<evidence type="ECO:0000256" key="2">
    <source>
        <dbReference type="ARBA" id="ARBA00006528"/>
    </source>
</evidence>
<feature type="transmembrane region" description="Helical" evidence="32">
    <location>
        <begin position="394"/>
        <end position="416"/>
    </location>
</feature>
<evidence type="ECO:0000256" key="24">
    <source>
        <dbReference type="ARBA" id="ARBA00047311"/>
    </source>
</evidence>
<gene>
    <name evidence="33" type="ORF">H671_1g3542</name>
</gene>
<evidence type="ECO:0000256" key="8">
    <source>
        <dbReference type="ARBA" id="ARBA00022847"/>
    </source>
</evidence>
<evidence type="ECO:0000256" key="30">
    <source>
        <dbReference type="ARBA" id="ARBA00049276"/>
    </source>
</evidence>
<dbReference type="Proteomes" id="UP000030759">
    <property type="component" value="Unassembled WGS sequence"/>
</dbReference>
<comment type="similarity">
    <text evidence="2">Belongs to the bile acid:sodium symporter (BASS) (TC 2.A.28) family.</text>
</comment>
<comment type="subunit">
    <text evidence="3">Monomer and homodimer.</text>
</comment>
<evidence type="ECO:0000256" key="28">
    <source>
        <dbReference type="ARBA" id="ARBA00048327"/>
    </source>
</evidence>
<evidence type="ECO:0000256" key="20">
    <source>
        <dbReference type="ARBA" id="ARBA00033223"/>
    </source>
</evidence>
<dbReference type="AlphaFoldDB" id="A0A061IL65"/>
<evidence type="ECO:0000256" key="14">
    <source>
        <dbReference type="ARBA" id="ARBA00023180"/>
    </source>
</evidence>
<feature type="region of interest" description="Disordered" evidence="31">
    <location>
        <begin position="490"/>
        <end position="516"/>
    </location>
</feature>
<comment type="function">
    <text evidence="23">Plays a critical role in the sodium-dependent reabsorption of bile acids from the lumen of the small intestine. Transports various bile acids, unconjugated or conjugated, such as cholate and taurocholate. Also responsible for bile acid transport in the renal proximal tubules, a salvage mechanism that helps conserve bile acids. Works collaboratively with the Na(+)-taurocholate cotransporting polypeptide (NTCP), the organic solute transporter (OST), and the bile salt export pump (BSEP), to ensure efficacious biological recycling of bile acids during enterohepatic circulation.</text>
</comment>